<sequence length="99" mass="11131">MKGCVEVFDSVYSDLSPDTNIQLSTIYTNFTNNDVLEVEVVPGQHQSGSVDCGLFAIAWAYELANGHRPEHVMLEQSKMRSHLLACFQKQKINRFPVAN</sequence>
<keyword evidence="2" id="KW-1185">Reference proteome</keyword>
<gene>
    <name evidence="1" type="ORF">PACLA_8A007298</name>
</gene>
<dbReference type="Proteomes" id="UP001152795">
    <property type="component" value="Unassembled WGS sequence"/>
</dbReference>
<evidence type="ECO:0000313" key="2">
    <source>
        <dbReference type="Proteomes" id="UP001152795"/>
    </source>
</evidence>
<comment type="caution">
    <text evidence="1">The sequence shown here is derived from an EMBL/GenBank/DDBJ whole genome shotgun (WGS) entry which is preliminary data.</text>
</comment>
<organism evidence="1 2">
    <name type="scientific">Paramuricea clavata</name>
    <name type="common">Red gorgonian</name>
    <name type="synonym">Violescent sea-whip</name>
    <dbReference type="NCBI Taxonomy" id="317549"/>
    <lineage>
        <taxon>Eukaryota</taxon>
        <taxon>Metazoa</taxon>
        <taxon>Cnidaria</taxon>
        <taxon>Anthozoa</taxon>
        <taxon>Octocorallia</taxon>
        <taxon>Malacalcyonacea</taxon>
        <taxon>Plexauridae</taxon>
        <taxon>Paramuricea</taxon>
    </lineage>
</organism>
<dbReference type="PANTHER" id="PTHR34718:SF2">
    <property type="entry name" value="PHD-TYPE DOMAIN-CONTAINING PROTEIN"/>
    <property type="match status" value="1"/>
</dbReference>
<proteinExistence type="predicted"/>
<name>A0A7D9DYH2_PARCT</name>
<dbReference type="SUPFAM" id="SSF54001">
    <property type="entry name" value="Cysteine proteinases"/>
    <property type="match status" value="1"/>
</dbReference>
<evidence type="ECO:0000313" key="1">
    <source>
        <dbReference type="EMBL" id="CAB3997089.1"/>
    </source>
</evidence>
<dbReference type="InterPro" id="IPR038765">
    <property type="entry name" value="Papain-like_cys_pep_sf"/>
</dbReference>
<dbReference type="PANTHER" id="PTHR34718">
    <property type="entry name" value="PHD-TYPE DOMAIN-CONTAINING PROTEIN"/>
    <property type="match status" value="1"/>
</dbReference>
<dbReference type="AlphaFoldDB" id="A0A7D9DYH2"/>
<reference evidence="1" key="1">
    <citation type="submission" date="2020-04" db="EMBL/GenBank/DDBJ databases">
        <authorList>
            <person name="Alioto T."/>
            <person name="Alioto T."/>
            <person name="Gomez Garrido J."/>
        </authorList>
    </citation>
    <scope>NUCLEOTIDE SEQUENCE</scope>
    <source>
        <strain evidence="1">A484AB</strain>
    </source>
</reference>
<accession>A0A7D9DYH2</accession>
<dbReference type="OrthoDB" id="6353126at2759"/>
<dbReference type="EMBL" id="CACRXK020003021">
    <property type="protein sequence ID" value="CAB3997089.1"/>
    <property type="molecule type" value="Genomic_DNA"/>
</dbReference>
<protein>
    <submittedName>
        <fullName evidence="1">Uncharacterized protein</fullName>
    </submittedName>
</protein>